<gene>
    <name evidence="1" type="ORF">S03H2_69333</name>
</gene>
<protein>
    <submittedName>
        <fullName evidence="1">Uncharacterized protein</fullName>
    </submittedName>
</protein>
<name>X1LR15_9ZZZZ</name>
<sequence length="34" mass="3611">MPSVVVTADTTIQPIAAERENAVVQAKSLTIDNQ</sequence>
<evidence type="ECO:0000313" key="1">
    <source>
        <dbReference type="EMBL" id="GAH96578.1"/>
    </source>
</evidence>
<accession>X1LR15</accession>
<feature type="non-terminal residue" evidence="1">
    <location>
        <position position="34"/>
    </location>
</feature>
<organism evidence="1">
    <name type="scientific">marine sediment metagenome</name>
    <dbReference type="NCBI Taxonomy" id="412755"/>
    <lineage>
        <taxon>unclassified sequences</taxon>
        <taxon>metagenomes</taxon>
        <taxon>ecological metagenomes</taxon>
    </lineage>
</organism>
<reference evidence="1" key="1">
    <citation type="journal article" date="2014" name="Front. Microbiol.">
        <title>High frequency of phylogenetically diverse reductive dehalogenase-homologous genes in deep subseafloor sedimentary metagenomes.</title>
        <authorList>
            <person name="Kawai M."/>
            <person name="Futagami T."/>
            <person name="Toyoda A."/>
            <person name="Takaki Y."/>
            <person name="Nishi S."/>
            <person name="Hori S."/>
            <person name="Arai W."/>
            <person name="Tsubouchi T."/>
            <person name="Morono Y."/>
            <person name="Uchiyama I."/>
            <person name="Ito T."/>
            <person name="Fujiyama A."/>
            <person name="Inagaki F."/>
            <person name="Takami H."/>
        </authorList>
    </citation>
    <scope>NUCLEOTIDE SEQUENCE</scope>
    <source>
        <strain evidence="1">Expedition CK06-06</strain>
    </source>
</reference>
<dbReference type="EMBL" id="BARU01045786">
    <property type="protein sequence ID" value="GAH96578.1"/>
    <property type="molecule type" value="Genomic_DNA"/>
</dbReference>
<dbReference type="AlphaFoldDB" id="X1LR15"/>
<comment type="caution">
    <text evidence="1">The sequence shown here is derived from an EMBL/GenBank/DDBJ whole genome shotgun (WGS) entry which is preliminary data.</text>
</comment>
<proteinExistence type="predicted"/>